<dbReference type="InterPro" id="IPR048589">
    <property type="entry name" value="SAMD1-like_WH"/>
</dbReference>
<evidence type="ECO:0000259" key="9">
    <source>
        <dbReference type="PROSITE" id="PS51504"/>
    </source>
</evidence>
<evidence type="ECO:0000313" key="12">
    <source>
        <dbReference type="Proteomes" id="UP000299102"/>
    </source>
</evidence>
<sequence length="748" mass="84447">MKMSESDEVSKEVWKRWILEAIHKIRSQKQRPSVERICHAIRQHHNYHEDVVSERLEYAVREGAVLKVYNKGQSSYKDPGGLQSKALRFSPDADVSRAVAKAVRELGERDGSSLRSIERYIRQAYVVKVEGGADVRTVLRAGARRAVARGLLVQHANGYKPTERPPGHAAADRAHKRLKHLQLAEDQNQCQATGVTVCSECLGTEARNSSGAAESLICCYQCKSYVHPSCLNILDHVSPTALKVLRWSCGECTWCMWCTARGGWVARCAGGCPRAAHVACAHPPWRCDDCRDNVTPKRTATGVVVKGRKSKTPIKFAVDSDDERSDGNDHPSFARIESEQRMSKEKQKFFRFSAFNLIKKRRCRESSSSWDGWDEEGGGEDAGGARWGGVRVTRYSQLELRLRDACVTRPRPRTHCRPRDLSSPSLSSDASDDSGPSASPSPSPATPPPSHPPPLLLPPAPTQISSVFERLGSKSDPCESWGFAAEAQKQSNTEGAAEIRTKTDHKPKHTEHRRQERARTTARRSRCGERLLTTLFDGLSEFYAVRNASRSQSRHRVAYEDRRPDNREVLKETRSTFKQYQASLADKDKERPASRPAARNPTYFSTERKMVPSKDKHKPPYQHQHAFGKNEIRSTYSYNNYDHYRSESPMRSGVDEAPVTPSALVKTAAFAKHHQAKEDLTKLYKSIEHMSREPDLEFLRESLSFDFHDRRRNYVDPSSNKYKSHEMRSTTNQTGKIGLSATRTFEFI</sequence>
<keyword evidence="4" id="KW-0863">Zinc-finger</keyword>
<evidence type="ECO:0000256" key="1">
    <source>
        <dbReference type="ARBA" id="ARBA00004123"/>
    </source>
</evidence>
<name>A0A4C1X6R4_EUMVA</name>
<evidence type="ECO:0000313" key="11">
    <source>
        <dbReference type="EMBL" id="GBP58582.1"/>
    </source>
</evidence>
<dbReference type="GO" id="GO:0000786">
    <property type="term" value="C:nucleosome"/>
    <property type="evidence" value="ECO:0007669"/>
    <property type="project" value="InterPro"/>
</dbReference>
<accession>A0A4C1X6R4</accession>
<evidence type="ECO:0000256" key="6">
    <source>
        <dbReference type="ARBA" id="ARBA00022853"/>
    </source>
</evidence>
<dbReference type="STRING" id="151549.A0A4C1X6R4"/>
<keyword evidence="5" id="KW-0862">Zinc</keyword>
<dbReference type="InterPro" id="IPR036388">
    <property type="entry name" value="WH-like_DNA-bd_sf"/>
</dbReference>
<evidence type="ECO:0000256" key="4">
    <source>
        <dbReference type="ARBA" id="ARBA00022771"/>
    </source>
</evidence>
<dbReference type="InterPro" id="IPR019786">
    <property type="entry name" value="Zinc_finger_PHD-type_CS"/>
</dbReference>
<dbReference type="InterPro" id="IPR005818">
    <property type="entry name" value="Histone_H1/H5_H15"/>
</dbReference>
<dbReference type="Pfam" id="PF00538">
    <property type="entry name" value="Linker_histone"/>
    <property type="match status" value="1"/>
</dbReference>
<evidence type="ECO:0000256" key="3">
    <source>
        <dbReference type="ARBA" id="ARBA00022723"/>
    </source>
</evidence>
<feature type="compositionally biased region" description="Pro residues" evidence="8">
    <location>
        <begin position="439"/>
        <end position="461"/>
    </location>
</feature>
<dbReference type="PROSITE" id="PS01359">
    <property type="entry name" value="ZF_PHD_1"/>
    <property type="match status" value="1"/>
</dbReference>
<dbReference type="Gene3D" id="3.30.40.10">
    <property type="entry name" value="Zinc/RING finger domain, C3HC4 (zinc finger)"/>
    <property type="match status" value="1"/>
</dbReference>
<feature type="region of interest" description="Disordered" evidence="8">
    <location>
        <begin position="485"/>
        <end position="525"/>
    </location>
</feature>
<keyword evidence="6" id="KW-0156">Chromatin regulator</keyword>
<dbReference type="EMBL" id="BGZK01000739">
    <property type="protein sequence ID" value="GBP58582.1"/>
    <property type="molecule type" value="Genomic_DNA"/>
</dbReference>
<organism evidence="11 12">
    <name type="scientific">Eumeta variegata</name>
    <name type="common">Bagworm moth</name>
    <name type="synonym">Eumeta japonica</name>
    <dbReference type="NCBI Taxonomy" id="151549"/>
    <lineage>
        <taxon>Eukaryota</taxon>
        <taxon>Metazoa</taxon>
        <taxon>Ecdysozoa</taxon>
        <taxon>Arthropoda</taxon>
        <taxon>Hexapoda</taxon>
        <taxon>Insecta</taxon>
        <taxon>Pterygota</taxon>
        <taxon>Neoptera</taxon>
        <taxon>Endopterygota</taxon>
        <taxon>Lepidoptera</taxon>
        <taxon>Glossata</taxon>
        <taxon>Ditrysia</taxon>
        <taxon>Tineoidea</taxon>
        <taxon>Psychidae</taxon>
        <taxon>Oiketicinae</taxon>
        <taxon>Eumeta</taxon>
    </lineage>
</organism>
<dbReference type="Gene3D" id="1.10.10.10">
    <property type="entry name" value="Winged helix-like DNA-binding domain superfamily/Winged helix DNA-binding domain"/>
    <property type="match status" value="1"/>
</dbReference>
<feature type="domain" description="SAMD1-like winged helix (WH)" evidence="10">
    <location>
        <begin position="6"/>
        <end position="82"/>
    </location>
</feature>
<dbReference type="PROSITE" id="PS51504">
    <property type="entry name" value="H15"/>
    <property type="match status" value="1"/>
</dbReference>
<reference evidence="11 12" key="1">
    <citation type="journal article" date="2019" name="Commun. Biol.">
        <title>The bagworm genome reveals a unique fibroin gene that provides high tensile strength.</title>
        <authorList>
            <person name="Kono N."/>
            <person name="Nakamura H."/>
            <person name="Ohtoshi R."/>
            <person name="Tomita M."/>
            <person name="Numata K."/>
            <person name="Arakawa K."/>
        </authorList>
    </citation>
    <scope>NUCLEOTIDE SEQUENCE [LARGE SCALE GENOMIC DNA]</scope>
</reference>
<gene>
    <name evidence="11" type="ORF">EVAR_40865_1</name>
</gene>
<dbReference type="InterPro" id="IPR036390">
    <property type="entry name" value="WH_DNA-bd_sf"/>
</dbReference>
<evidence type="ECO:0000259" key="10">
    <source>
        <dbReference type="PROSITE" id="PS52014"/>
    </source>
</evidence>
<comment type="caution">
    <text evidence="11">The sequence shown here is derived from an EMBL/GenBank/DDBJ whole genome shotgun (WGS) entry which is preliminary data.</text>
</comment>
<dbReference type="Proteomes" id="UP000299102">
    <property type="component" value="Unassembled WGS sequence"/>
</dbReference>
<dbReference type="SUPFAM" id="SSF46785">
    <property type="entry name" value="Winged helix' DNA-binding domain"/>
    <property type="match status" value="1"/>
</dbReference>
<feature type="region of interest" description="Disordered" evidence="8">
    <location>
        <begin position="367"/>
        <end position="386"/>
    </location>
</feature>
<dbReference type="OrthoDB" id="787137at2759"/>
<dbReference type="InterPro" id="IPR001965">
    <property type="entry name" value="Znf_PHD"/>
</dbReference>
<protein>
    <submittedName>
        <fullName evidence="11">Uncharacterized protein</fullName>
    </submittedName>
</protein>
<dbReference type="SMART" id="SM00249">
    <property type="entry name" value="PHD"/>
    <property type="match status" value="2"/>
</dbReference>
<feature type="region of interest" description="Disordered" evidence="8">
    <location>
        <begin position="410"/>
        <end position="461"/>
    </location>
</feature>
<dbReference type="GO" id="GO:0008270">
    <property type="term" value="F:zinc ion binding"/>
    <property type="evidence" value="ECO:0007669"/>
    <property type="project" value="UniProtKB-KW"/>
</dbReference>
<dbReference type="CDD" id="cd15526">
    <property type="entry name" value="PHD1_MOZ_d4"/>
    <property type="match status" value="1"/>
</dbReference>
<dbReference type="AlphaFoldDB" id="A0A4C1X6R4"/>
<feature type="region of interest" description="Disordered" evidence="8">
    <location>
        <begin position="582"/>
        <end position="602"/>
    </location>
</feature>
<evidence type="ECO:0000256" key="5">
    <source>
        <dbReference type="ARBA" id="ARBA00022833"/>
    </source>
</evidence>
<feature type="compositionally biased region" description="Low complexity" evidence="8">
    <location>
        <begin position="421"/>
        <end position="438"/>
    </location>
</feature>
<dbReference type="SMART" id="SM00526">
    <property type="entry name" value="H15"/>
    <property type="match status" value="1"/>
</dbReference>
<dbReference type="GO" id="GO:0006334">
    <property type="term" value="P:nucleosome assembly"/>
    <property type="evidence" value="ECO:0007669"/>
    <property type="project" value="InterPro"/>
</dbReference>
<feature type="domain" description="H15" evidence="9">
    <location>
        <begin position="88"/>
        <end position="163"/>
    </location>
</feature>
<comment type="subcellular location">
    <subcellularLocation>
        <location evidence="1">Nucleus</location>
    </subcellularLocation>
</comment>
<evidence type="ECO:0000256" key="8">
    <source>
        <dbReference type="SAM" id="MobiDB-lite"/>
    </source>
</evidence>
<evidence type="ECO:0000256" key="7">
    <source>
        <dbReference type="ARBA" id="ARBA00023242"/>
    </source>
</evidence>
<dbReference type="GO" id="GO:0003677">
    <property type="term" value="F:DNA binding"/>
    <property type="evidence" value="ECO:0007669"/>
    <property type="project" value="InterPro"/>
</dbReference>
<keyword evidence="7" id="KW-0539">Nucleus</keyword>
<dbReference type="PROSITE" id="PS52014">
    <property type="entry name" value="SAMD1_WH"/>
    <property type="match status" value="1"/>
</dbReference>
<feature type="region of interest" description="Disordered" evidence="8">
    <location>
        <begin position="319"/>
        <end position="339"/>
    </location>
</feature>
<keyword evidence="3" id="KW-0479">Metal-binding</keyword>
<dbReference type="InterPro" id="IPR013083">
    <property type="entry name" value="Znf_RING/FYVE/PHD"/>
</dbReference>
<dbReference type="GO" id="GO:0005634">
    <property type="term" value="C:nucleus"/>
    <property type="evidence" value="ECO:0007669"/>
    <property type="project" value="UniProtKB-SubCell"/>
</dbReference>
<dbReference type="Pfam" id="PF21524">
    <property type="entry name" value="SAMD1_WH"/>
    <property type="match status" value="1"/>
</dbReference>
<keyword evidence="2" id="KW-0597">Phosphoprotein</keyword>
<evidence type="ECO:0000256" key="2">
    <source>
        <dbReference type="ARBA" id="ARBA00022553"/>
    </source>
</evidence>
<proteinExistence type="predicted"/>
<keyword evidence="12" id="KW-1185">Reference proteome</keyword>